<protein>
    <recommendedName>
        <fullName evidence="3">Lipoprotein</fullName>
    </recommendedName>
</protein>
<reference evidence="1 2" key="1">
    <citation type="submission" date="2024-09" db="EMBL/GenBank/DDBJ databases">
        <authorList>
            <person name="Sun Q."/>
            <person name="Mori K."/>
        </authorList>
    </citation>
    <scope>NUCLEOTIDE SEQUENCE [LARGE SCALE GENOMIC DNA]</scope>
    <source>
        <strain evidence="1 2">CECT 8460</strain>
    </source>
</reference>
<evidence type="ECO:0000313" key="2">
    <source>
        <dbReference type="Proteomes" id="UP001589576"/>
    </source>
</evidence>
<keyword evidence="2" id="KW-1185">Reference proteome</keyword>
<sequence length="180" mass="20368">MKKIVYLFISSVILIGCKIKDENVESETAQPQEKYGFKVTLNAISKTTDDFCLLYTEDGTINFGESVVWMPVPGKQEEQQVDFYFPKDVYPTQIRLDLGLKQTEKDTIYLKSIHFDYNGKKLDIVGQQLGLFFRADENHCKFDPTTGAVVPVVKNGKAEHPSIYPQETILGPALLKLGQQ</sequence>
<name>A0ABV5GEQ3_9FLAO</name>
<accession>A0ABV5GEQ3</accession>
<proteinExistence type="predicted"/>
<dbReference type="PROSITE" id="PS51257">
    <property type="entry name" value="PROKAR_LIPOPROTEIN"/>
    <property type="match status" value="1"/>
</dbReference>
<organism evidence="1 2">
    <name type="scientific">Flavobacterium paronense</name>
    <dbReference type="NCBI Taxonomy" id="1392775"/>
    <lineage>
        <taxon>Bacteria</taxon>
        <taxon>Pseudomonadati</taxon>
        <taxon>Bacteroidota</taxon>
        <taxon>Flavobacteriia</taxon>
        <taxon>Flavobacteriales</taxon>
        <taxon>Flavobacteriaceae</taxon>
        <taxon>Flavobacterium</taxon>
    </lineage>
</organism>
<evidence type="ECO:0000313" key="1">
    <source>
        <dbReference type="EMBL" id="MFB9089615.1"/>
    </source>
</evidence>
<dbReference type="Proteomes" id="UP001589576">
    <property type="component" value="Unassembled WGS sequence"/>
</dbReference>
<comment type="caution">
    <text evidence="1">The sequence shown here is derived from an EMBL/GenBank/DDBJ whole genome shotgun (WGS) entry which is preliminary data.</text>
</comment>
<evidence type="ECO:0008006" key="3">
    <source>
        <dbReference type="Google" id="ProtNLM"/>
    </source>
</evidence>
<gene>
    <name evidence="1" type="ORF">ACFFUU_08390</name>
</gene>
<dbReference type="RefSeq" id="WP_290286653.1">
    <property type="nucleotide sequence ID" value="NZ_JAUFQN010000019.1"/>
</dbReference>
<dbReference type="EMBL" id="JBHMFB010000016">
    <property type="protein sequence ID" value="MFB9089615.1"/>
    <property type="molecule type" value="Genomic_DNA"/>
</dbReference>